<dbReference type="InterPro" id="IPR028939">
    <property type="entry name" value="P5C_Rdtase_cat_N"/>
</dbReference>
<dbReference type="InterPro" id="IPR036291">
    <property type="entry name" value="NAD(P)-bd_dom_sf"/>
</dbReference>
<sequence length="228" mass="22704">MRIGILGAGRMAEALGAQWARAGHRLMVSGRDRTRAAALAARLGAGAEAGTFGEAARFGEVALLAIRAEGVFAALAAAGAGEGALAGRVLVDCVNPVVEGFVLAEGDGRSMAERVAAAAPGARVVKGFNLCHEDVWRMTPPVFDGVPLGVPLAGDDPAAVAAVGRLVRDMGGVPQNGGGLARAGLLEATAALVIGLWVGAGEDARAMLPPLAYAAGPPGDAQSEPGSR</sequence>
<evidence type="ECO:0000313" key="3">
    <source>
        <dbReference type="EMBL" id="KAB8163872.1"/>
    </source>
</evidence>
<name>A0A5N6A6K5_9ACTN</name>
<dbReference type="Pfam" id="PF03807">
    <property type="entry name" value="F420_oxidored"/>
    <property type="match status" value="1"/>
</dbReference>
<evidence type="ECO:0000259" key="2">
    <source>
        <dbReference type="Pfam" id="PF03807"/>
    </source>
</evidence>
<evidence type="ECO:0000256" key="1">
    <source>
        <dbReference type="ARBA" id="ARBA00023002"/>
    </source>
</evidence>
<reference evidence="3" key="1">
    <citation type="submission" date="2019-10" db="EMBL/GenBank/DDBJ databases">
        <title>Nonomuraea sp. nov., isolated from Phyllanthus amarus.</title>
        <authorList>
            <person name="Klykleung N."/>
            <person name="Tanasupawat S."/>
        </authorList>
    </citation>
    <scope>NUCLEOTIDE SEQUENCE [LARGE SCALE GENOMIC DNA]</scope>
    <source>
        <strain evidence="3">3MP-10</strain>
    </source>
</reference>
<dbReference type="EMBL" id="VDLY02000011">
    <property type="protein sequence ID" value="KAB8163872.1"/>
    <property type="molecule type" value="Genomic_DNA"/>
</dbReference>
<proteinExistence type="predicted"/>
<evidence type="ECO:0000313" key="4">
    <source>
        <dbReference type="Proteomes" id="UP000314251"/>
    </source>
</evidence>
<dbReference type="GO" id="GO:0016491">
    <property type="term" value="F:oxidoreductase activity"/>
    <property type="evidence" value="ECO:0007669"/>
    <property type="project" value="UniProtKB-KW"/>
</dbReference>
<feature type="domain" description="Pyrroline-5-carboxylate reductase catalytic N-terminal" evidence="2">
    <location>
        <begin position="2"/>
        <end position="96"/>
    </location>
</feature>
<dbReference type="SUPFAM" id="SSF51735">
    <property type="entry name" value="NAD(P)-binding Rossmann-fold domains"/>
    <property type="match status" value="1"/>
</dbReference>
<gene>
    <name evidence="3" type="ORF">FH607_018265</name>
</gene>
<accession>A0A5N6A6K5</accession>
<keyword evidence="4" id="KW-1185">Reference proteome</keyword>
<dbReference type="RefSeq" id="WP_139669844.1">
    <property type="nucleotide sequence ID" value="NZ_VDLY02000011.1"/>
</dbReference>
<organism evidence="3 4">
    <name type="scientific">Streptomyces mimosae</name>
    <dbReference type="NCBI Taxonomy" id="2586635"/>
    <lineage>
        <taxon>Bacteria</taxon>
        <taxon>Bacillati</taxon>
        <taxon>Actinomycetota</taxon>
        <taxon>Actinomycetes</taxon>
        <taxon>Kitasatosporales</taxon>
        <taxon>Streptomycetaceae</taxon>
        <taxon>Streptomyces</taxon>
    </lineage>
</organism>
<dbReference type="AlphaFoldDB" id="A0A5N6A6K5"/>
<protein>
    <submittedName>
        <fullName evidence="3">NADP oxidoreductase</fullName>
    </submittedName>
</protein>
<dbReference type="InterPro" id="IPR051267">
    <property type="entry name" value="STEAP_metalloreductase"/>
</dbReference>
<comment type="caution">
    <text evidence="3">The sequence shown here is derived from an EMBL/GenBank/DDBJ whole genome shotgun (WGS) entry which is preliminary data.</text>
</comment>
<keyword evidence="1" id="KW-0560">Oxidoreductase</keyword>
<dbReference type="PANTHER" id="PTHR14239:SF10">
    <property type="entry name" value="REDUCTASE"/>
    <property type="match status" value="1"/>
</dbReference>
<dbReference type="Proteomes" id="UP000314251">
    <property type="component" value="Unassembled WGS sequence"/>
</dbReference>
<dbReference type="PANTHER" id="PTHR14239">
    <property type="entry name" value="DUDULIN-RELATED"/>
    <property type="match status" value="1"/>
</dbReference>
<dbReference type="Gene3D" id="3.40.50.720">
    <property type="entry name" value="NAD(P)-binding Rossmann-like Domain"/>
    <property type="match status" value="1"/>
</dbReference>